<proteinExistence type="predicted"/>
<accession>A0ABV5UVS5</accession>
<keyword evidence="4" id="KW-1185">Reference proteome</keyword>
<dbReference type="InterPro" id="IPR012337">
    <property type="entry name" value="RNaseH-like_sf"/>
</dbReference>
<organism evidence="3 4">
    <name type="scientific">Arthrobacter methylotrophus</name>
    <dbReference type="NCBI Taxonomy" id="121291"/>
    <lineage>
        <taxon>Bacteria</taxon>
        <taxon>Bacillati</taxon>
        <taxon>Actinomycetota</taxon>
        <taxon>Actinomycetes</taxon>
        <taxon>Micrococcales</taxon>
        <taxon>Micrococcaceae</taxon>
        <taxon>Arthrobacter</taxon>
    </lineage>
</organism>
<dbReference type="InterPro" id="IPR036397">
    <property type="entry name" value="RNaseH_sf"/>
</dbReference>
<protein>
    <submittedName>
        <fullName evidence="3">Mu transposase C-terminal domain-containing protein</fullName>
    </submittedName>
</protein>
<name>A0ABV5UVS5_9MICC</name>
<comment type="caution">
    <text evidence="3">The sequence shown here is derived from an EMBL/GenBank/DDBJ whole genome shotgun (WGS) entry which is preliminary data.</text>
</comment>
<sequence length="514" mass="56835">NTHQSSGTTDRLMRQVRKQLEADHGPDVVPLPSRATFHRLIGRLAEGRHATGSARTRRTLAQQPEGPFGAVYPVRPGELMQIDSTPLDIAVELDDGVIGRVELTAMVDIATRSIPAAVVRPATKAVDAALLLARCLTPELMRPGWAQAASMAASALPYRSMKSIDERLEYAAAKPIIVPETIVCDHGKAYLSNTFKSACRSQGISLQPAHPDTPTDKPVIERTLQSIGTLFAQYVTGYLGSSVERRGKNAEHQAVFSLLEIQDLLDEWIVTGWQNRPHDGLRDPFTPSRVLTPNEKYAALLAVSGYIPVPLGAEDYLELLPAETRVINSYGVKIRHRVYDTADLNPYRGQKSGMKALKDLWEVRYDPYDAGCVWIRNHHDGGWITAYWRHLSASPQPFGDDIWDYGRQIVGQRGITNPSEETIKAAVDSILDKASPPAKPRARNRKDQRAAARNTAAVVAQRPRPHTVQPALEKPPTPDPVTGPATEREADTPQLAKVIPLKIYNPQEKADEWW</sequence>
<feature type="domain" description="Integrase catalytic" evidence="2">
    <location>
        <begin position="72"/>
        <end position="295"/>
    </location>
</feature>
<evidence type="ECO:0000256" key="1">
    <source>
        <dbReference type="SAM" id="MobiDB-lite"/>
    </source>
</evidence>
<evidence type="ECO:0000313" key="4">
    <source>
        <dbReference type="Proteomes" id="UP001589536"/>
    </source>
</evidence>
<dbReference type="Proteomes" id="UP001589536">
    <property type="component" value="Unassembled WGS sequence"/>
</dbReference>
<evidence type="ECO:0000313" key="3">
    <source>
        <dbReference type="EMBL" id="MFB9716288.1"/>
    </source>
</evidence>
<dbReference type="EMBL" id="JBHMBH010000043">
    <property type="protein sequence ID" value="MFB9716288.1"/>
    <property type="molecule type" value="Genomic_DNA"/>
</dbReference>
<dbReference type="RefSeq" id="WP_376955090.1">
    <property type="nucleotide sequence ID" value="NZ_JBHMBH010000043.1"/>
</dbReference>
<dbReference type="InterPro" id="IPR001584">
    <property type="entry name" value="Integrase_cat-core"/>
</dbReference>
<reference evidence="3 4" key="1">
    <citation type="submission" date="2024-09" db="EMBL/GenBank/DDBJ databases">
        <authorList>
            <person name="Sun Q."/>
            <person name="Mori K."/>
        </authorList>
    </citation>
    <scope>NUCLEOTIDE SEQUENCE [LARGE SCALE GENOMIC DNA]</scope>
    <source>
        <strain evidence="3 4">JCM 13519</strain>
    </source>
</reference>
<dbReference type="InterPro" id="IPR015378">
    <property type="entry name" value="Transposase-like_Mu_C"/>
</dbReference>
<evidence type="ECO:0000259" key="2">
    <source>
        <dbReference type="PROSITE" id="PS50994"/>
    </source>
</evidence>
<feature type="compositionally biased region" description="Low complexity" evidence="1">
    <location>
        <begin position="451"/>
        <end position="462"/>
    </location>
</feature>
<dbReference type="Gene3D" id="3.30.420.10">
    <property type="entry name" value="Ribonuclease H-like superfamily/Ribonuclease H"/>
    <property type="match status" value="1"/>
</dbReference>
<dbReference type="PROSITE" id="PS50994">
    <property type="entry name" value="INTEGRASE"/>
    <property type="match status" value="1"/>
</dbReference>
<dbReference type="SUPFAM" id="SSF53098">
    <property type="entry name" value="Ribonuclease H-like"/>
    <property type="match status" value="1"/>
</dbReference>
<gene>
    <name evidence="3" type="ORF">ACFFPI_19490</name>
</gene>
<feature type="non-terminal residue" evidence="3">
    <location>
        <position position="1"/>
    </location>
</feature>
<feature type="region of interest" description="Disordered" evidence="1">
    <location>
        <begin position="433"/>
        <end position="499"/>
    </location>
</feature>
<dbReference type="Pfam" id="PF09299">
    <property type="entry name" value="Mu-transpos_C"/>
    <property type="match status" value="1"/>
</dbReference>